<evidence type="ECO:0000256" key="8">
    <source>
        <dbReference type="ARBA" id="ARBA00023014"/>
    </source>
</evidence>
<evidence type="ECO:0000259" key="12">
    <source>
        <dbReference type="PROSITE" id="PS51193"/>
    </source>
</evidence>
<keyword evidence="7 11" id="KW-0408">Iron</keyword>
<keyword evidence="3 11" id="KW-0547">Nucleotide-binding</keyword>
<evidence type="ECO:0000313" key="13">
    <source>
        <dbReference type="EMBL" id="GLQ31605.1"/>
    </source>
</evidence>
<keyword evidence="9 11" id="KW-0238">DNA-binding</keyword>
<feature type="binding site" evidence="11">
    <location>
        <position position="209"/>
    </location>
    <ligand>
        <name>[4Fe-4S] cluster</name>
        <dbReference type="ChEBI" id="CHEBI:49883"/>
    </ligand>
</feature>
<dbReference type="NCBIfam" id="NF008729">
    <property type="entry name" value="PRK11747.1"/>
    <property type="match status" value="1"/>
</dbReference>
<dbReference type="InterPro" id="IPR027417">
    <property type="entry name" value="P-loop_NTPase"/>
</dbReference>
<dbReference type="EMBL" id="BSNM01000014">
    <property type="protein sequence ID" value="GLQ31605.1"/>
    <property type="molecule type" value="Genomic_DNA"/>
</dbReference>
<dbReference type="PANTHER" id="PTHR11472">
    <property type="entry name" value="DNA REPAIR DEAD HELICASE RAD3/XP-D SUBFAMILY MEMBER"/>
    <property type="match status" value="1"/>
</dbReference>
<dbReference type="GO" id="GO:0046872">
    <property type="term" value="F:metal ion binding"/>
    <property type="evidence" value="ECO:0007669"/>
    <property type="project" value="UniProtKB-KW"/>
</dbReference>
<proteinExistence type="inferred from homology"/>
<comment type="function">
    <text evidence="11">DNA-dependent ATPase and 5'-3' DNA helicase. Unwinds D-loops, R-loops, forked DNA and G-quadruplex DNA.</text>
</comment>
<dbReference type="Pfam" id="PF06733">
    <property type="entry name" value="DEAD_2"/>
    <property type="match status" value="1"/>
</dbReference>
<evidence type="ECO:0000256" key="3">
    <source>
        <dbReference type="ARBA" id="ARBA00022741"/>
    </source>
</evidence>
<dbReference type="EC" id="5.6.2.3" evidence="11"/>
<dbReference type="GO" id="GO:0009432">
    <property type="term" value="P:SOS response"/>
    <property type="evidence" value="ECO:0007669"/>
    <property type="project" value="TreeGrafter"/>
</dbReference>
<evidence type="ECO:0000256" key="10">
    <source>
        <dbReference type="ARBA" id="ARBA00023235"/>
    </source>
</evidence>
<keyword evidence="8 11" id="KW-0411">Iron-sulfur</keyword>
<feature type="domain" description="Helicase ATP-binding" evidence="12">
    <location>
        <begin position="15"/>
        <end position="326"/>
    </location>
</feature>
<keyword evidence="2 11" id="KW-0479">Metal-binding</keyword>
<evidence type="ECO:0000256" key="1">
    <source>
        <dbReference type="ARBA" id="ARBA00022485"/>
    </source>
</evidence>
<comment type="catalytic activity">
    <reaction evidence="11">
        <text>ATP + H2O = ADP + phosphate + H(+)</text>
        <dbReference type="Rhea" id="RHEA:13065"/>
        <dbReference type="ChEBI" id="CHEBI:15377"/>
        <dbReference type="ChEBI" id="CHEBI:15378"/>
        <dbReference type="ChEBI" id="CHEBI:30616"/>
        <dbReference type="ChEBI" id="CHEBI:43474"/>
        <dbReference type="ChEBI" id="CHEBI:456216"/>
        <dbReference type="EC" id="5.6.2.3"/>
    </reaction>
</comment>
<evidence type="ECO:0000256" key="9">
    <source>
        <dbReference type="ARBA" id="ARBA00023125"/>
    </source>
</evidence>
<keyword evidence="1 11" id="KW-0004">4Fe-4S</keyword>
<dbReference type="HAMAP" id="MF_02205">
    <property type="entry name" value="DinG_proteobact"/>
    <property type="match status" value="1"/>
</dbReference>
<dbReference type="SMART" id="SM00487">
    <property type="entry name" value="DEXDc"/>
    <property type="match status" value="1"/>
</dbReference>
<keyword evidence="6 11" id="KW-0067">ATP-binding</keyword>
<dbReference type="AlphaFoldDB" id="A0AA37S9I0"/>
<dbReference type="SUPFAM" id="SSF52540">
    <property type="entry name" value="P-loop containing nucleoside triphosphate hydrolases"/>
    <property type="match status" value="2"/>
</dbReference>
<dbReference type="PROSITE" id="PS51193">
    <property type="entry name" value="HELICASE_ATP_BIND_2"/>
    <property type="match status" value="1"/>
</dbReference>
<dbReference type="GO" id="GO:0006281">
    <property type="term" value="P:DNA repair"/>
    <property type="evidence" value="ECO:0007669"/>
    <property type="project" value="TreeGrafter"/>
</dbReference>
<dbReference type="Proteomes" id="UP001161389">
    <property type="component" value="Unassembled WGS sequence"/>
</dbReference>
<feature type="binding site" evidence="11">
    <location>
        <position position="130"/>
    </location>
    <ligand>
        <name>[4Fe-4S] cluster</name>
        <dbReference type="ChEBI" id="CHEBI:49883"/>
    </ligand>
</feature>
<keyword evidence="14" id="KW-1185">Reference proteome</keyword>
<dbReference type="InterPro" id="IPR014001">
    <property type="entry name" value="Helicase_ATP-bd"/>
</dbReference>
<comment type="cofactor">
    <cofactor evidence="11">
        <name>[4Fe-4S] cluster</name>
        <dbReference type="ChEBI" id="CHEBI:49883"/>
    </cofactor>
    <text evidence="11">Binds 1 [4Fe-4S] cluster.</text>
</comment>
<dbReference type="RefSeq" id="WP_284381276.1">
    <property type="nucleotide sequence ID" value="NZ_BSNM01000014.1"/>
</dbReference>
<dbReference type="GO" id="GO:0005524">
    <property type="term" value="F:ATP binding"/>
    <property type="evidence" value="ECO:0007669"/>
    <property type="project" value="UniProtKB-UniRule"/>
</dbReference>
<name>A0AA37S9I0_9GAMM</name>
<dbReference type="Pfam" id="PF13307">
    <property type="entry name" value="Helicase_C_2"/>
    <property type="match status" value="1"/>
</dbReference>
<reference evidence="13" key="1">
    <citation type="journal article" date="2014" name="Int. J. Syst. Evol. Microbiol.">
        <title>Complete genome sequence of Corynebacterium casei LMG S-19264T (=DSM 44701T), isolated from a smear-ripened cheese.</title>
        <authorList>
            <consortium name="US DOE Joint Genome Institute (JGI-PGF)"/>
            <person name="Walter F."/>
            <person name="Albersmeier A."/>
            <person name="Kalinowski J."/>
            <person name="Ruckert C."/>
        </authorList>
    </citation>
    <scope>NUCLEOTIDE SEQUENCE</scope>
    <source>
        <strain evidence="13">NBRC 110071</strain>
    </source>
</reference>
<dbReference type="GO" id="GO:0043139">
    <property type="term" value="F:5'-3' DNA helicase activity"/>
    <property type="evidence" value="ECO:0007669"/>
    <property type="project" value="UniProtKB-UniRule"/>
</dbReference>
<evidence type="ECO:0000256" key="7">
    <source>
        <dbReference type="ARBA" id="ARBA00023004"/>
    </source>
</evidence>
<dbReference type="SMART" id="SM00491">
    <property type="entry name" value="HELICc2"/>
    <property type="match status" value="1"/>
</dbReference>
<keyword evidence="10 11" id="KW-0413">Isomerase</keyword>
<evidence type="ECO:0000256" key="6">
    <source>
        <dbReference type="ARBA" id="ARBA00022840"/>
    </source>
</evidence>
<reference evidence="13" key="2">
    <citation type="submission" date="2023-01" db="EMBL/GenBank/DDBJ databases">
        <title>Draft genome sequence of Litoribrevibacter albus strain NBRC 110071.</title>
        <authorList>
            <person name="Sun Q."/>
            <person name="Mori K."/>
        </authorList>
    </citation>
    <scope>NUCLEOTIDE SEQUENCE</scope>
    <source>
        <strain evidence="13">NBRC 110071</strain>
    </source>
</reference>
<evidence type="ECO:0000256" key="4">
    <source>
        <dbReference type="ARBA" id="ARBA00022801"/>
    </source>
</evidence>
<feature type="binding site" evidence="11">
    <location>
        <position position="215"/>
    </location>
    <ligand>
        <name>[4Fe-4S] cluster</name>
        <dbReference type="ChEBI" id="CHEBI:49883"/>
    </ligand>
</feature>
<comment type="similarity">
    <text evidence="11">Belongs to the helicase family. DinG subfamily. Type 1 sub-subfamily.</text>
</comment>
<accession>A0AA37S9I0</accession>
<keyword evidence="4 11" id="KW-0378">Hydrolase</keyword>
<keyword evidence="5 11" id="KW-0347">Helicase</keyword>
<dbReference type="GO" id="GO:0033677">
    <property type="term" value="F:DNA/RNA helicase activity"/>
    <property type="evidence" value="ECO:0007669"/>
    <property type="project" value="TreeGrafter"/>
</dbReference>
<dbReference type="InterPro" id="IPR010614">
    <property type="entry name" value="RAD3-like_helicase_DEAD"/>
</dbReference>
<dbReference type="GO" id="GO:0016818">
    <property type="term" value="F:hydrolase activity, acting on acid anhydrides, in phosphorus-containing anhydrides"/>
    <property type="evidence" value="ECO:0007669"/>
    <property type="project" value="InterPro"/>
</dbReference>
<dbReference type="GO" id="GO:0003677">
    <property type="term" value="F:DNA binding"/>
    <property type="evidence" value="ECO:0007669"/>
    <property type="project" value="UniProtKB-UniRule"/>
</dbReference>
<dbReference type="GO" id="GO:0051539">
    <property type="term" value="F:4 iron, 4 sulfur cluster binding"/>
    <property type="evidence" value="ECO:0007669"/>
    <property type="project" value="UniProtKB-UniRule"/>
</dbReference>
<protein>
    <recommendedName>
        <fullName evidence="11">ATP-dependent DNA helicase DinG</fullName>
        <ecNumber evidence="11">5.6.2.3</ecNumber>
    </recommendedName>
    <alternativeName>
        <fullName evidence="11">DNA 5'-3' helicase DinG</fullName>
    </alternativeName>
</protein>
<dbReference type="PANTHER" id="PTHR11472:SF59">
    <property type="entry name" value="ATP-DEPENDENT DNA HELICASE DING"/>
    <property type="match status" value="1"/>
</dbReference>
<dbReference type="InterPro" id="IPR045028">
    <property type="entry name" value="DinG/Rad3-like"/>
</dbReference>
<dbReference type="InterPro" id="IPR039000">
    <property type="entry name" value="DinG_proteobact"/>
</dbReference>
<evidence type="ECO:0000256" key="2">
    <source>
        <dbReference type="ARBA" id="ARBA00022723"/>
    </source>
</evidence>
<dbReference type="InterPro" id="IPR006555">
    <property type="entry name" value="ATP-dep_Helicase_C"/>
</dbReference>
<comment type="caution">
    <text evidence="13">The sequence shown here is derived from an EMBL/GenBank/DDBJ whole genome shotgun (WGS) entry which is preliminary data.</text>
</comment>
<sequence length="712" mass="80313">MLNDALKGAIQGAYRQFLNKKELKPRHGQKQMIAVLARTLGNIQIGEKDLRVGTNPYVAVVEAGTGTGKTVAYLLSVIPIAKSYDKRIVISTATVALQEQIVLKDLPDVQKNSGLDFSFALAKGRRRYMCPANLQLALSPSQNQQNTFLFEDELDQQTDQALIPLLDELAQAFESKEWSGDLDDWPDDLSDEVRVKVTTDQHHCSGRKCPMYSQCPFFEARQSLEKCDVIVANHDLVLSDLSLGGGYVLPAPESTLYVFDEGHHLPDKAINHFSSQVGLNESRLWHKQLDRVLGRVPQTLASTSIAELCRIIPIIHSELSEYLQQHFNLLDHSEGLPRENLTDSEHDKAVARIRFELGEVHQTLREHAEQVKLLYSRLLTQFNKLYDLVDDELEDKDHTEKAELEQLQAWLSMVTTEVERRQLLWVRYCASPAENYLPVARWIDVTDYNHQIDYQINTSPIQASEDLKVFLWQRCFGAVVTSATLTALGSFDRFKANAGLFDNAVTEQVMSPFNWQSAQLVVPNLRSLPSQEQQHSDDIALRLPDLTKNDKGSLILFSSRRQLQNVMSIVPSTYREKCLIQGEMSKQELIKRHKQRVDLGLPSVLVGLASLAEGVDLPGDYCTHVVIARIPFAVPDDPVGKTLAEWLESKKINPFFHISVADASVKLVQACGRLLRTEQDSGRITLMDRRIVTQRYGQALINSLPPYTLVVE</sequence>
<dbReference type="Gene3D" id="3.40.50.300">
    <property type="entry name" value="P-loop containing nucleotide triphosphate hydrolases"/>
    <property type="match status" value="2"/>
</dbReference>
<evidence type="ECO:0000256" key="11">
    <source>
        <dbReference type="HAMAP-Rule" id="MF_02205"/>
    </source>
</evidence>
<dbReference type="InterPro" id="IPR014013">
    <property type="entry name" value="Helic_SF1/SF2_ATP-bd_DinG/Rad3"/>
</dbReference>
<evidence type="ECO:0000256" key="5">
    <source>
        <dbReference type="ARBA" id="ARBA00022806"/>
    </source>
</evidence>
<organism evidence="13 14">
    <name type="scientific">Litoribrevibacter albus</name>
    <dbReference type="NCBI Taxonomy" id="1473156"/>
    <lineage>
        <taxon>Bacteria</taxon>
        <taxon>Pseudomonadati</taxon>
        <taxon>Pseudomonadota</taxon>
        <taxon>Gammaproteobacteria</taxon>
        <taxon>Oceanospirillales</taxon>
        <taxon>Oceanospirillaceae</taxon>
        <taxon>Litoribrevibacter</taxon>
    </lineage>
</organism>
<feature type="binding site" evidence="11">
    <location>
        <position position="204"/>
    </location>
    <ligand>
        <name>[4Fe-4S] cluster</name>
        <dbReference type="ChEBI" id="CHEBI:49883"/>
    </ligand>
</feature>
<gene>
    <name evidence="11 13" type="primary">dinG</name>
    <name evidence="13" type="ORF">GCM10007876_20840</name>
</gene>
<evidence type="ECO:0000313" key="14">
    <source>
        <dbReference type="Proteomes" id="UP001161389"/>
    </source>
</evidence>